<dbReference type="EMBL" id="QASA01000001">
    <property type="protein sequence ID" value="RDC65603.1"/>
    <property type="molecule type" value="Genomic_DNA"/>
</dbReference>
<dbReference type="GO" id="GO:0004866">
    <property type="term" value="F:endopeptidase inhibitor activity"/>
    <property type="evidence" value="ECO:0007669"/>
    <property type="project" value="InterPro"/>
</dbReference>
<evidence type="ECO:0000313" key="3">
    <source>
        <dbReference type="Proteomes" id="UP000253919"/>
    </source>
</evidence>
<dbReference type="Pfam" id="PF17973">
    <property type="entry name" value="bMG10"/>
    <property type="match status" value="1"/>
</dbReference>
<dbReference type="InterPro" id="IPR001599">
    <property type="entry name" value="Macroglobln_a2"/>
</dbReference>
<sequence length="1747" mass="197538">MAPGLPGLSFYPGHYPEGWVRSVFALFDSQYRREPASPYKGYLVTNKPMYQPGDTVRYKAFVTNKAGQPIRKKAILQVSNYEKPAKILGEVKPYRPGAYAGSFVLTDSLNLELDRAYTLAFLKKGRSKKKYSSNTFKYEDYELQENKYTLDLKYDKHPAGRMNSLIARGTNANGLNLLDAQVEITIVTGQVKQTQEPEVFIPDTLWVHQQPLEAVGETTILIPDKIFPRASLDYTVTATFRTANNELSTLARNATYEHTNENLKISLLQDSLLVQYQLAGAEKSKTARLIAYNPDDDEITAIPLQLPARLPLNAFAASYEVVVDSSLRADLDLSETEALVSLHTSRVNDSVFFKLQNPRRLPYWYFVYRGEKLAARGQGKEAHFFLQRPAPGGKPYFVAVRYLWAGEMQQLEEAIPLAKHLLSLNLEAPSVIYPGQATNLTVQVKNAAGKPASGVDVTAYAITAKFKEPNIPTIPSWDRYKKQKPYRRLTKEEISQSDQKLLDWNYWRYRLGLDSMAYYQFLYPEKGLFTEYSVPRDSITQVSPFVVDSGRVVPVHIVYLDEVPVYFSQTDVLPAYSFAADSGFHTIKLRTSDKLITLDKVYLKHQHKLILSADITTPNPLLTQVAQKSSLSGYEQNRLSQYLFWVNHKSSDTLAYLKQGNRIHLLTRNTDKIAYYPAGGRETLLAGPFRPLWMQYVRLHHFTTNFELEAGYQYYFAPQLLKMQEYKLPREKIMLPIWNKGERKPELLYQEALTPRRIEESWEAAQYERFLQKIYTTNGYHAGKKNTGKLGWTLESAMKQDVKLVLLHKVNYPDSLRVYAANNSLLFNLEPAAYVLTLALTKGDFLTAQVNVKPNGQTQVHFKKTQVASSAQSKYLLQLVAEKIEKFKKTTQTKAEDRQLQLQTAHEITYSLSNGSAHYNHLVTGVVQDNASGEGLPGVTVVLKGTTTGTTTNYNGRYEIYVPANGTLTFSFIGYVTAEVNIHGRDEINAKLNTDAKALQEVVVIGYSFQERKVLTGAVATQLQGRAAGILIRGAATVKAENARPLLLVDGVPYSGAEADIKNIVSKKILSSTEAMGLYGSVGTAGVILITTKKGTTAGNPTEQELQPINAIRSNFSDYAFWQPRLVTDKKGEVHFKTTFPDDITQWNAYVIGMDAKKRSGIYSTSINSFKAMMATLHVPRFLVEGDRTTVLGKALNYLPDSVLVTTQYQVGGVPGKKFKKLLQKSFTDTLQITAPAHGADSLEVQYSLQQPSGFTDGEKRYIPVYARGVEEKTGWFLPLSADTTFTLNLDPAKGPVRLSAQSHVLPVLLEEIDYLHHYEYWCSEQAASKLKGLLLEKQIRAHLGQPFEHDRMVRRLIRHLEKTQLSTGPWTWWQNGPAYSWITAHVLEALVMAKNAKYPVKYQEQKLTDYLVDQLEKAPGLNKLTSLETLHQLQAKVDYNRYVQELQKKKKPTLEEQLRLTRLQQKLQLPAPLDTLQKYQQQTMLGSMYWGKAKYSLFDNNITNTLLAYEILKTAGNHERELTKIRAYLLSERRAGHWRNTYESAKILETLLPDLLPKGSAQSGRLNAGLSFSGGINLAMQESHLDTTFILTQPVTVKKQGKLPLYFTAYQITWNQAPEPVSKDFILTTFLNKAKDKATLTAGKPAEMRVEVEVKADADYVMLEVPIPAGCSYESKTEKSAYEEHRQYHRHKVSIFCAQLPKGKYTFTIQLLPRYTGTYTLNPAKAELMYFPTFFGRNRIKQVQVK</sequence>
<dbReference type="InterPro" id="IPR051802">
    <property type="entry name" value="YfhM-like"/>
</dbReference>
<dbReference type="Gene3D" id="2.60.40.1120">
    <property type="entry name" value="Carboxypeptidase-like, regulatory domain"/>
    <property type="match status" value="1"/>
</dbReference>
<dbReference type="Gene3D" id="1.50.10.20">
    <property type="match status" value="1"/>
</dbReference>
<dbReference type="PANTHER" id="PTHR40094">
    <property type="entry name" value="ALPHA-2-MACROGLOBULIN HOMOLOG"/>
    <property type="match status" value="1"/>
</dbReference>
<organism evidence="2 3">
    <name type="scientific">Adhaeribacter pallidiroseus</name>
    <dbReference type="NCBI Taxonomy" id="2072847"/>
    <lineage>
        <taxon>Bacteria</taxon>
        <taxon>Pseudomonadati</taxon>
        <taxon>Bacteroidota</taxon>
        <taxon>Cytophagia</taxon>
        <taxon>Cytophagales</taxon>
        <taxon>Hymenobacteraceae</taxon>
        <taxon>Adhaeribacter</taxon>
    </lineage>
</organism>
<name>A0A369QL04_9BACT</name>
<feature type="domain" description="Alpha-2-macroglobulin" evidence="1">
    <location>
        <begin position="1120"/>
        <end position="1209"/>
    </location>
</feature>
<dbReference type="OrthoDB" id="9767116at2"/>
<dbReference type="RefSeq" id="WP_115374589.1">
    <property type="nucleotide sequence ID" value="NZ_QASA01000001.1"/>
</dbReference>
<protein>
    <recommendedName>
        <fullName evidence="1">Alpha-2-macroglobulin domain-containing protein</fullName>
    </recommendedName>
</protein>
<dbReference type="SUPFAM" id="SSF56935">
    <property type="entry name" value="Porins"/>
    <property type="match status" value="1"/>
</dbReference>
<dbReference type="SUPFAM" id="SSF49464">
    <property type="entry name" value="Carboxypeptidase regulatory domain-like"/>
    <property type="match status" value="1"/>
</dbReference>
<dbReference type="SMART" id="SM01360">
    <property type="entry name" value="A2M"/>
    <property type="match status" value="1"/>
</dbReference>
<proteinExistence type="predicted"/>
<accession>A0A369QL04</accession>
<dbReference type="Pfam" id="PF00207">
    <property type="entry name" value="A2M"/>
    <property type="match status" value="1"/>
</dbReference>
<evidence type="ECO:0000313" key="2">
    <source>
        <dbReference type="EMBL" id="RDC65603.1"/>
    </source>
</evidence>
<dbReference type="Gene3D" id="2.20.130.20">
    <property type="match status" value="1"/>
</dbReference>
<reference evidence="2 3" key="1">
    <citation type="submission" date="2018-04" db="EMBL/GenBank/DDBJ databases">
        <title>Adhaeribacter sp. HMF7616 genome sequencing and assembly.</title>
        <authorList>
            <person name="Kang H."/>
            <person name="Kang J."/>
            <person name="Cha I."/>
            <person name="Kim H."/>
            <person name="Joh K."/>
        </authorList>
    </citation>
    <scope>NUCLEOTIDE SEQUENCE [LARGE SCALE GENOMIC DNA]</scope>
    <source>
        <strain evidence="2 3">HMF7616</strain>
    </source>
</reference>
<keyword evidence="3" id="KW-1185">Reference proteome</keyword>
<dbReference type="SUPFAM" id="SSF48239">
    <property type="entry name" value="Terpenoid cyclases/Protein prenyltransferases"/>
    <property type="match status" value="1"/>
</dbReference>
<dbReference type="InterPro" id="IPR008969">
    <property type="entry name" value="CarboxyPept-like_regulatory"/>
</dbReference>
<dbReference type="Proteomes" id="UP000253919">
    <property type="component" value="Unassembled WGS sequence"/>
</dbReference>
<dbReference type="PANTHER" id="PTHR40094:SF1">
    <property type="entry name" value="UBIQUITIN DOMAIN-CONTAINING PROTEIN"/>
    <property type="match status" value="1"/>
</dbReference>
<dbReference type="Pfam" id="PF13715">
    <property type="entry name" value="CarbopepD_reg_2"/>
    <property type="match status" value="1"/>
</dbReference>
<dbReference type="InterPro" id="IPR008930">
    <property type="entry name" value="Terpenoid_cyclase/PrenylTrfase"/>
</dbReference>
<evidence type="ECO:0000259" key="1">
    <source>
        <dbReference type="SMART" id="SM01360"/>
    </source>
</evidence>
<dbReference type="InterPro" id="IPR041246">
    <property type="entry name" value="Bact_MG10"/>
</dbReference>
<gene>
    <name evidence="2" type="ORF">AHMF7616_04233</name>
</gene>
<comment type="caution">
    <text evidence="2">The sequence shown here is derived from an EMBL/GenBank/DDBJ whole genome shotgun (WGS) entry which is preliminary data.</text>
</comment>
<dbReference type="Gene3D" id="2.60.40.1930">
    <property type="match status" value="1"/>
</dbReference>